<evidence type="ECO:0000313" key="5">
    <source>
        <dbReference type="Proteomes" id="UP000824145"/>
    </source>
</evidence>
<accession>A0A9D1MM77</accession>
<keyword evidence="2" id="KW-0472">Membrane</keyword>
<comment type="similarity">
    <text evidence="1">Belongs to the bacterial sugar transferase family.</text>
</comment>
<feature type="transmembrane region" description="Helical" evidence="2">
    <location>
        <begin position="12"/>
        <end position="37"/>
    </location>
</feature>
<protein>
    <submittedName>
        <fullName evidence="4">GNAT family N-acetyltransferase</fullName>
    </submittedName>
</protein>
<dbReference type="Proteomes" id="UP000824145">
    <property type="component" value="Unassembled WGS sequence"/>
</dbReference>
<dbReference type="Pfam" id="PF02397">
    <property type="entry name" value="Bac_transf"/>
    <property type="match status" value="1"/>
</dbReference>
<dbReference type="AlphaFoldDB" id="A0A9D1MM77"/>
<dbReference type="Pfam" id="PF13302">
    <property type="entry name" value="Acetyltransf_3"/>
    <property type="match status" value="1"/>
</dbReference>
<dbReference type="SUPFAM" id="SSF55729">
    <property type="entry name" value="Acyl-CoA N-acyltransferases (Nat)"/>
    <property type="match status" value="1"/>
</dbReference>
<dbReference type="InterPro" id="IPR000182">
    <property type="entry name" value="GNAT_dom"/>
</dbReference>
<evidence type="ECO:0000313" key="4">
    <source>
        <dbReference type="EMBL" id="HIU63133.1"/>
    </source>
</evidence>
<reference evidence="4" key="2">
    <citation type="journal article" date="2021" name="PeerJ">
        <title>Extensive microbial diversity within the chicken gut microbiome revealed by metagenomics and culture.</title>
        <authorList>
            <person name="Gilroy R."/>
            <person name="Ravi A."/>
            <person name="Getino M."/>
            <person name="Pursley I."/>
            <person name="Horton D.L."/>
            <person name="Alikhan N.F."/>
            <person name="Baker D."/>
            <person name="Gharbi K."/>
            <person name="Hall N."/>
            <person name="Watson M."/>
            <person name="Adriaenssens E.M."/>
            <person name="Foster-Nyarko E."/>
            <person name="Jarju S."/>
            <person name="Secka A."/>
            <person name="Antonio M."/>
            <person name="Oren A."/>
            <person name="Chaudhuri R.R."/>
            <person name="La Ragione R."/>
            <person name="Hildebrand F."/>
            <person name="Pallen M.J."/>
        </authorList>
    </citation>
    <scope>NUCLEOTIDE SEQUENCE</scope>
    <source>
        <strain evidence="4">9366</strain>
    </source>
</reference>
<dbReference type="CDD" id="cd04301">
    <property type="entry name" value="NAT_SF"/>
    <property type="match status" value="1"/>
</dbReference>
<dbReference type="EMBL" id="DVNJ01000029">
    <property type="protein sequence ID" value="HIU63133.1"/>
    <property type="molecule type" value="Genomic_DNA"/>
</dbReference>
<dbReference type="GO" id="GO:0016780">
    <property type="term" value="F:phosphotransferase activity, for other substituted phosphate groups"/>
    <property type="evidence" value="ECO:0007669"/>
    <property type="project" value="TreeGrafter"/>
</dbReference>
<dbReference type="InterPro" id="IPR003362">
    <property type="entry name" value="Bact_transf"/>
</dbReference>
<reference evidence="4" key="1">
    <citation type="submission" date="2020-10" db="EMBL/GenBank/DDBJ databases">
        <authorList>
            <person name="Gilroy R."/>
        </authorList>
    </citation>
    <scope>NUCLEOTIDE SEQUENCE</scope>
    <source>
        <strain evidence="4">9366</strain>
    </source>
</reference>
<keyword evidence="2" id="KW-0812">Transmembrane</keyword>
<dbReference type="PROSITE" id="PS51186">
    <property type="entry name" value="GNAT"/>
    <property type="match status" value="1"/>
</dbReference>
<sequence length="367" mass="42652">MYKHFFKPLFDFLLSLLAIIILSPFFLLFTLIVAIAMKGDPFFVQERAGKKGKPFKLIKYRSMTNKRDKDGNLLPNEQRITKFGKLLRKLSLDELPQIFNIFFGQMSIVGPRPLHMKYNERYNYVQKKRLDVRPGLTGYAQVHGRNAISWEEKFDKDVFYVDNLSFRLDVKIFFDTIISVLKKQGIDKEGLVGTEDFLGTRPNIELKEVSLEDMDVMLKWRNDENVFRYLGGGYHPIDADKMREILNAMIKENDLNTAKRYIICYNDVKVGFIGLYCLDSADHVAELDVYLGEQEYRGRGLATQACLQLEDIARKYRIEKIRLKVVSENIAAVKMYNSLGYIKTDTHVGERTIDNKAVDVDYMEKVL</sequence>
<evidence type="ECO:0000259" key="3">
    <source>
        <dbReference type="PROSITE" id="PS51186"/>
    </source>
</evidence>
<evidence type="ECO:0000256" key="2">
    <source>
        <dbReference type="SAM" id="Phobius"/>
    </source>
</evidence>
<name>A0A9D1MM77_9FIRM</name>
<organism evidence="4 5">
    <name type="scientific">Candidatus Caccalectryoclostridium excrementigallinarum</name>
    <dbReference type="NCBI Taxonomy" id="2840710"/>
    <lineage>
        <taxon>Bacteria</taxon>
        <taxon>Bacillati</taxon>
        <taxon>Bacillota</taxon>
        <taxon>Clostridia</taxon>
        <taxon>Christensenellales</taxon>
        <taxon>Christensenellaceae</taxon>
        <taxon>Christensenellaceae incertae sedis</taxon>
        <taxon>Candidatus Caccalectryoclostridium</taxon>
    </lineage>
</organism>
<gene>
    <name evidence="4" type="ORF">IAB07_05155</name>
</gene>
<proteinExistence type="inferred from homology"/>
<comment type="caution">
    <text evidence="4">The sequence shown here is derived from an EMBL/GenBank/DDBJ whole genome shotgun (WGS) entry which is preliminary data.</text>
</comment>
<dbReference type="PANTHER" id="PTHR30576:SF8">
    <property type="entry name" value="UNDECAPRENYL-PHOSPHATE GALACTOSE PHOSPHOTRANSFERASE"/>
    <property type="match status" value="1"/>
</dbReference>
<dbReference type="InterPro" id="IPR016181">
    <property type="entry name" value="Acyl_CoA_acyltransferase"/>
</dbReference>
<keyword evidence="2" id="KW-1133">Transmembrane helix</keyword>
<dbReference type="PANTHER" id="PTHR30576">
    <property type="entry name" value="COLANIC BIOSYNTHESIS UDP-GLUCOSE LIPID CARRIER TRANSFERASE"/>
    <property type="match status" value="1"/>
</dbReference>
<evidence type="ECO:0000256" key="1">
    <source>
        <dbReference type="ARBA" id="ARBA00006464"/>
    </source>
</evidence>
<feature type="domain" description="N-acetyltransferase" evidence="3">
    <location>
        <begin position="204"/>
        <end position="367"/>
    </location>
</feature>
<dbReference type="Gene3D" id="3.40.630.30">
    <property type="match status" value="1"/>
</dbReference>
<dbReference type="GO" id="GO:0016747">
    <property type="term" value="F:acyltransferase activity, transferring groups other than amino-acyl groups"/>
    <property type="evidence" value="ECO:0007669"/>
    <property type="project" value="InterPro"/>
</dbReference>